<evidence type="ECO:0000256" key="2">
    <source>
        <dbReference type="ARBA" id="ARBA00022475"/>
    </source>
</evidence>
<feature type="transmembrane region" description="Helical" evidence="9">
    <location>
        <begin position="221"/>
        <end position="248"/>
    </location>
</feature>
<organism evidence="10 11">
    <name type="scientific">Mesorhabditis belari</name>
    <dbReference type="NCBI Taxonomy" id="2138241"/>
    <lineage>
        <taxon>Eukaryota</taxon>
        <taxon>Metazoa</taxon>
        <taxon>Ecdysozoa</taxon>
        <taxon>Nematoda</taxon>
        <taxon>Chromadorea</taxon>
        <taxon>Rhabditida</taxon>
        <taxon>Rhabditina</taxon>
        <taxon>Rhabditomorpha</taxon>
        <taxon>Rhabditoidea</taxon>
        <taxon>Rhabditidae</taxon>
        <taxon>Mesorhabditinae</taxon>
        <taxon>Mesorhabditis</taxon>
    </lineage>
</organism>
<dbReference type="PANTHER" id="PTHR37441">
    <property type="entry name" value="PROTEIN CBG16518"/>
    <property type="match status" value="1"/>
</dbReference>
<evidence type="ECO:0000313" key="10">
    <source>
        <dbReference type="Proteomes" id="UP000887575"/>
    </source>
</evidence>
<keyword evidence="8" id="KW-0807">Transducer</keyword>
<feature type="transmembrane region" description="Helical" evidence="9">
    <location>
        <begin position="117"/>
        <end position="135"/>
    </location>
</feature>
<evidence type="ECO:0000256" key="9">
    <source>
        <dbReference type="SAM" id="Phobius"/>
    </source>
</evidence>
<dbReference type="WBParaSite" id="MBELARI_LOCUS11361">
    <property type="protein sequence ID" value="MBELARI_LOCUS11361"/>
    <property type="gene ID" value="MBELARI_LOCUS11361"/>
</dbReference>
<keyword evidence="5" id="KW-0297">G-protein coupled receptor</keyword>
<dbReference type="PANTHER" id="PTHR37441:SF4">
    <property type="entry name" value="G-PROTEIN COUPLED RECEPTORS FAMILY 1 PROFILE DOMAIN-CONTAINING PROTEIN"/>
    <property type="match status" value="1"/>
</dbReference>
<dbReference type="SUPFAM" id="SSF81321">
    <property type="entry name" value="Family A G protein-coupled receptor-like"/>
    <property type="match status" value="1"/>
</dbReference>
<name>A0AAF3EBN6_9BILA</name>
<keyword evidence="2" id="KW-1003">Cell membrane</keyword>
<feature type="transmembrane region" description="Helical" evidence="9">
    <location>
        <begin position="268"/>
        <end position="288"/>
    </location>
</feature>
<evidence type="ECO:0000256" key="6">
    <source>
        <dbReference type="ARBA" id="ARBA00023136"/>
    </source>
</evidence>
<accession>A0AAF3EBN6</accession>
<evidence type="ECO:0000256" key="8">
    <source>
        <dbReference type="ARBA" id="ARBA00023224"/>
    </source>
</evidence>
<evidence type="ECO:0000256" key="7">
    <source>
        <dbReference type="ARBA" id="ARBA00023170"/>
    </source>
</evidence>
<keyword evidence="7" id="KW-0675">Receptor</keyword>
<feature type="transmembrane region" description="Helical" evidence="9">
    <location>
        <begin position="28"/>
        <end position="49"/>
    </location>
</feature>
<keyword evidence="4 9" id="KW-1133">Transmembrane helix</keyword>
<protein>
    <submittedName>
        <fullName evidence="11">G-protein coupled receptors family 1 profile domain-containing protein</fullName>
    </submittedName>
</protein>
<sequence length="394" mass="44138">MDGLESTTCSTTMPLDTTTLLLEALNPVMITLATIALFANVLFLLCLLVGVQRRNLPVKRFLFVANRSCADVVTAVVVLVYLVLSRSSVCHDIHLGCTSDQPAANPLPLQVVITLDYWAVAGSYSGIALLTWYAVRSPLGYKLHLTSSWVLRSLSVGWAAMSGFLGSIMLLTKEDTNFDSNGMIYVILHRLRAGLGLKNDEALLWYVDLCHNLSERSQPQFGGAIALLLPVFAYAVSFFSYLLVSFVLYRRRQETRISKRHFACVWRLGMHMGLFTVTCALMAVSYYATGPMKNSCLQFLDSVENDSMEMEEQVETPCLSPSLLRYSLLCSVASVGWFSRMCLDPIIDLMIDSHLRRTIFFHKKEKRYCLARMSQSQVNETTSQISRYTGESAF</sequence>
<dbReference type="GO" id="GO:0004930">
    <property type="term" value="F:G protein-coupled receptor activity"/>
    <property type="evidence" value="ECO:0007669"/>
    <property type="project" value="UniProtKB-KW"/>
</dbReference>
<evidence type="ECO:0000256" key="1">
    <source>
        <dbReference type="ARBA" id="ARBA00004651"/>
    </source>
</evidence>
<feature type="transmembrane region" description="Helical" evidence="9">
    <location>
        <begin position="147"/>
        <end position="171"/>
    </location>
</feature>
<dbReference type="Gene3D" id="1.20.1070.10">
    <property type="entry name" value="Rhodopsin 7-helix transmembrane proteins"/>
    <property type="match status" value="1"/>
</dbReference>
<evidence type="ECO:0000256" key="3">
    <source>
        <dbReference type="ARBA" id="ARBA00022692"/>
    </source>
</evidence>
<keyword evidence="6 9" id="KW-0472">Membrane</keyword>
<dbReference type="GO" id="GO:0005886">
    <property type="term" value="C:plasma membrane"/>
    <property type="evidence" value="ECO:0007669"/>
    <property type="project" value="UniProtKB-SubCell"/>
</dbReference>
<feature type="transmembrane region" description="Helical" evidence="9">
    <location>
        <begin position="61"/>
        <end position="84"/>
    </location>
</feature>
<reference evidence="11" key="1">
    <citation type="submission" date="2024-02" db="UniProtKB">
        <authorList>
            <consortium name="WormBaseParasite"/>
        </authorList>
    </citation>
    <scope>IDENTIFICATION</scope>
</reference>
<dbReference type="Proteomes" id="UP000887575">
    <property type="component" value="Unassembled WGS sequence"/>
</dbReference>
<evidence type="ECO:0000256" key="5">
    <source>
        <dbReference type="ARBA" id="ARBA00023040"/>
    </source>
</evidence>
<comment type="subcellular location">
    <subcellularLocation>
        <location evidence="1">Cell membrane</location>
        <topology evidence="1">Multi-pass membrane protein</topology>
    </subcellularLocation>
</comment>
<evidence type="ECO:0000313" key="11">
    <source>
        <dbReference type="WBParaSite" id="MBELARI_LOCUS11361"/>
    </source>
</evidence>
<dbReference type="InterPro" id="IPR040435">
    <property type="entry name" value="Put_GPCR_Chromadorea"/>
</dbReference>
<keyword evidence="10" id="KW-1185">Reference proteome</keyword>
<proteinExistence type="predicted"/>
<keyword evidence="3 9" id="KW-0812">Transmembrane</keyword>
<dbReference type="AlphaFoldDB" id="A0AAF3EBN6"/>
<evidence type="ECO:0000256" key="4">
    <source>
        <dbReference type="ARBA" id="ARBA00022989"/>
    </source>
</evidence>